<feature type="chain" id="PRO_5044780307" evidence="2">
    <location>
        <begin position="28"/>
        <end position="168"/>
    </location>
</feature>
<gene>
    <name evidence="3" type="ORF">QF025_007094</name>
</gene>
<feature type="compositionally biased region" description="Pro residues" evidence="1">
    <location>
        <begin position="133"/>
        <end position="151"/>
    </location>
</feature>
<accession>A0ABD5CT66</accession>
<proteinExistence type="predicted"/>
<feature type="signal peptide" evidence="2">
    <location>
        <begin position="1"/>
        <end position="27"/>
    </location>
</feature>
<dbReference type="Proteomes" id="UP001245184">
    <property type="component" value="Unassembled WGS sequence"/>
</dbReference>
<evidence type="ECO:0000256" key="2">
    <source>
        <dbReference type="SAM" id="SignalP"/>
    </source>
</evidence>
<name>A0ABD5CT66_9BURK</name>
<keyword evidence="2" id="KW-0732">Signal</keyword>
<dbReference type="AlphaFoldDB" id="A0ABD5CT66"/>
<evidence type="ECO:0000256" key="1">
    <source>
        <dbReference type="SAM" id="MobiDB-lite"/>
    </source>
</evidence>
<protein>
    <submittedName>
        <fullName evidence="3">RecA/RadA family phage recombinase</fullName>
    </submittedName>
</protein>
<reference evidence="3 4" key="1">
    <citation type="submission" date="2023-08" db="EMBL/GenBank/DDBJ databases">
        <title>Genome sequencing of plant associated microbes to promote plant fitness in Sorghum bicolor and Oryza sativa.</title>
        <authorList>
            <person name="Coleman-Derr D."/>
        </authorList>
    </citation>
    <scope>NUCLEOTIDE SEQUENCE [LARGE SCALE GENOMIC DNA]</scope>
    <source>
        <strain evidence="3 4">SLBN-33</strain>
    </source>
</reference>
<dbReference type="EMBL" id="JAVIZN010000003">
    <property type="protein sequence ID" value="MDR6208293.1"/>
    <property type="molecule type" value="Genomic_DNA"/>
</dbReference>
<comment type="caution">
    <text evidence="3">The sequence shown here is derived from an EMBL/GenBank/DDBJ whole genome shotgun (WGS) entry which is preliminary data.</text>
</comment>
<organism evidence="3 4">
    <name type="scientific">Paraburkholderia graminis</name>
    <dbReference type="NCBI Taxonomy" id="60548"/>
    <lineage>
        <taxon>Bacteria</taxon>
        <taxon>Pseudomonadati</taxon>
        <taxon>Pseudomonadota</taxon>
        <taxon>Betaproteobacteria</taxon>
        <taxon>Burkholderiales</taxon>
        <taxon>Burkholderiaceae</taxon>
        <taxon>Paraburkholderia</taxon>
    </lineage>
</organism>
<feature type="region of interest" description="Disordered" evidence="1">
    <location>
        <begin position="132"/>
        <end position="157"/>
    </location>
</feature>
<sequence length="168" mass="17379">MSRLVIGISIGLAIGFFSVAASNAACAAEQSGPAGERVHQFSWGTFKLAPRIAEKMKAGKKLNMVVDVEGAGIPIQAAEMRIGMNRGWKKAAVGGNALECGIAGPVPPDPASQLAELETLLNSGEVDCLAIQPPLPSHRPPGSSPQSPCPGPRRAQSIVWRAHATVPG</sequence>
<evidence type="ECO:0000313" key="3">
    <source>
        <dbReference type="EMBL" id="MDR6208293.1"/>
    </source>
</evidence>
<evidence type="ECO:0000313" key="4">
    <source>
        <dbReference type="Proteomes" id="UP001245184"/>
    </source>
</evidence>
<dbReference type="RefSeq" id="WP_310035765.1">
    <property type="nucleotide sequence ID" value="NZ_JAVIZN010000003.1"/>
</dbReference>